<name>A0ABQ2D714_9DEIO</name>
<sequence>MVTPYEQHFKTLIHKVEQGTGNLLRYRSSQYDGKGGIGQQRVYSDSFLFPSFRPVLFLDFFSEVQALEGLKFWVCQPLDPEETPPGMLLSPISDEALLYNQFLYVPLLRQGKFDPDGWMDVLSRNIPQDPRQLVRLENNGRKLFFMNEEAMFRHLAMEKYGTTLLGSPNFTSALQVAARQMRHELLQ</sequence>
<comment type="caution">
    <text evidence="1">The sequence shown here is derived from an EMBL/GenBank/DDBJ whole genome shotgun (WGS) entry which is preliminary data.</text>
</comment>
<organism evidence="1 2">
    <name type="scientific">Deinococcus roseus</name>
    <dbReference type="NCBI Taxonomy" id="392414"/>
    <lineage>
        <taxon>Bacteria</taxon>
        <taxon>Thermotogati</taxon>
        <taxon>Deinococcota</taxon>
        <taxon>Deinococci</taxon>
        <taxon>Deinococcales</taxon>
        <taxon>Deinococcaceae</taxon>
        <taxon>Deinococcus</taxon>
    </lineage>
</organism>
<dbReference type="EMBL" id="BMOD01000017">
    <property type="protein sequence ID" value="GGJ47300.1"/>
    <property type="molecule type" value="Genomic_DNA"/>
</dbReference>
<evidence type="ECO:0000313" key="1">
    <source>
        <dbReference type="EMBL" id="GGJ47300.1"/>
    </source>
</evidence>
<gene>
    <name evidence="1" type="ORF">GCM10008938_36670</name>
</gene>
<dbReference type="RefSeq" id="WP_189005129.1">
    <property type="nucleotide sequence ID" value="NZ_BMOD01000017.1"/>
</dbReference>
<reference evidence="2" key="1">
    <citation type="journal article" date="2019" name="Int. J. Syst. Evol. Microbiol.">
        <title>The Global Catalogue of Microorganisms (GCM) 10K type strain sequencing project: providing services to taxonomists for standard genome sequencing and annotation.</title>
        <authorList>
            <consortium name="The Broad Institute Genomics Platform"/>
            <consortium name="The Broad Institute Genome Sequencing Center for Infectious Disease"/>
            <person name="Wu L."/>
            <person name="Ma J."/>
        </authorList>
    </citation>
    <scope>NUCLEOTIDE SEQUENCE [LARGE SCALE GENOMIC DNA]</scope>
    <source>
        <strain evidence="2">JCM 14370</strain>
    </source>
</reference>
<dbReference type="Proteomes" id="UP000632222">
    <property type="component" value="Unassembled WGS sequence"/>
</dbReference>
<proteinExistence type="predicted"/>
<evidence type="ECO:0000313" key="2">
    <source>
        <dbReference type="Proteomes" id="UP000632222"/>
    </source>
</evidence>
<keyword evidence="2" id="KW-1185">Reference proteome</keyword>
<accession>A0ABQ2D714</accession>
<protein>
    <submittedName>
        <fullName evidence="1">Uncharacterized protein</fullName>
    </submittedName>
</protein>